<dbReference type="GO" id="GO:0000932">
    <property type="term" value="C:P-body"/>
    <property type="evidence" value="ECO:0007669"/>
    <property type="project" value="TreeGrafter"/>
</dbReference>
<evidence type="ECO:0000256" key="1">
    <source>
        <dbReference type="SAM" id="MobiDB-lite"/>
    </source>
</evidence>
<dbReference type="InterPro" id="IPR036523">
    <property type="entry name" value="SurE-like_sf"/>
</dbReference>
<dbReference type="InterPro" id="IPR002828">
    <property type="entry name" value="SurE-like_Pase/nucleotidase"/>
</dbReference>
<gene>
    <name evidence="3" type="ORF">VNI00_001570</name>
</gene>
<dbReference type="EMBL" id="JAYKXP010000004">
    <property type="protein sequence ID" value="KAK7058946.1"/>
    <property type="molecule type" value="Genomic_DNA"/>
</dbReference>
<dbReference type="Gene3D" id="3.40.1210.10">
    <property type="entry name" value="Survival protein SurE-like phosphatase/nucleotidase"/>
    <property type="match status" value="1"/>
</dbReference>
<dbReference type="PANTHER" id="PTHR47551:SF1">
    <property type="entry name" value="TUBULIN--TYROSINE LIGASE PBY1-RELATED"/>
    <property type="match status" value="1"/>
</dbReference>
<dbReference type="GO" id="GO:0016787">
    <property type="term" value="F:hydrolase activity"/>
    <property type="evidence" value="ECO:0007669"/>
    <property type="project" value="InterPro"/>
</dbReference>
<feature type="region of interest" description="Disordered" evidence="1">
    <location>
        <begin position="120"/>
        <end position="141"/>
    </location>
</feature>
<reference evidence="3 4" key="1">
    <citation type="submission" date="2024-01" db="EMBL/GenBank/DDBJ databases">
        <title>A draft genome for a cacao thread blight-causing isolate of Paramarasmius palmivorus.</title>
        <authorList>
            <person name="Baruah I.K."/>
            <person name="Bukari Y."/>
            <person name="Amoako-Attah I."/>
            <person name="Meinhardt L.W."/>
            <person name="Bailey B.A."/>
            <person name="Cohen S.P."/>
        </authorList>
    </citation>
    <scope>NUCLEOTIDE SEQUENCE [LARGE SCALE GENOMIC DNA]</scope>
    <source>
        <strain evidence="3 4">GH-12</strain>
    </source>
</reference>
<evidence type="ECO:0000313" key="4">
    <source>
        <dbReference type="Proteomes" id="UP001383192"/>
    </source>
</evidence>
<proteinExistence type="predicted"/>
<protein>
    <recommendedName>
        <fullName evidence="2">Survival protein SurE-like phosphatase/nucleotidase domain-containing protein</fullName>
    </recommendedName>
</protein>
<name>A0AAW0E452_9AGAR</name>
<accession>A0AAW0E452</accession>
<evidence type="ECO:0000313" key="3">
    <source>
        <dbReference type="EMBL" id="KAK7058946.1"/>
    </source>
</evidence>
<evidence type="ECO:0000259" key="2">
    <source>
        <dbReference type="Pfam" id="PF01975"/>
    </source>
</evidence>
<dbReference type="Pfam" id="PF01975">
    <property type="entry name" value="SurE"/>
    <property type="match status" value="1"/>
</dbReference>
<dbReference type="PANTHER" id="PTHR47551">
    <property type="entry name" value="TUBULIN--TYROSINE LIGASE PBY1-RELATED"/>
    <property type="match status" value="1"/>
</dbReference>
<dbReference type="SUPFAM" id="SSF64167">
    <property type="entry name" value="SurE-like"/>
    <property type="match status" value="1"/>
</dbReference>
<organism evidence="3 4">
    <name type="scientific">Paramarasmius palmivorus</name>
    <dbReference type="NCBI Taxonomy" id="297713"/>
    <lineage>
        <taxon>Eukaryota</taxon>
        <taxon>Fungi</taxon>
        <taxon>Dikarya</taxon>
        <taxon>Basidiomycota</taxon>
        <taxon>Agaricomycotina</taxon>
        <taxon>Agaricomycetes</taxon>
        <taxon>Agaricomycetidae</taxon>
        <taxon>Agaricales</taxon>
        <taxon>Marasmiineae</taxon>
        <taxon>Marasmiaceae</taxon>
        <taxon>Paramarasmius</taxon>
    </lineage>
</organism>
<keyword evidence="4" id="KW-1185">Reference proteome</keyword>
<sequence>MLSKAAFALSSGTIGAALSASLSKVRAIALSYGTVIYPTPDTFFDPAHALSIKIINYLWGHWGSDEGGIRGNEVDLYNINIPLIQELLTENGLNIYWTTMWRNSYGKLYKQVQATSDSLGKVNPAGPDTITSQPVKEKSDTPAGNLVFKWSPEMEGLIRPPVSSLEVGSDGWAIHKGCVSVTPLRASFAEPPHVLEDDSVDGRLWKMKL</sequence>
<feature type="domain" description="Survival protein SurE-like phosphatase/nucleotidase" evidence="2">
    <location>
        <begin position="8"/>
        <end position="106"/>
    </location>
</feature>
<dbReference type="InterPro" id="IPR027746">
    <property type="entry name" value="TTL"/>
</dbReference>
<dbReference type="Proteomes" id="UP001383192">
    <property type="component" value="Unassembled WGS sequence"/>
</dbReference>
<dbReference type="AlphaFoldDB" id="A0AAW0E452"/>
<comment type="caution">
    <text evidence="3">The sequence shown here is derived from an EMBL/GenBank/DDBJ whole genome shotgun (WGS) entry which is preliminary data.</text>
</comment>